<dbReference type="InterPro" id="IPR011991">
    <property type="entry name" value="ArsR-like_HTH"/>
</dbReference>
<evidence type="ECO:0000259" key="1">
    <source>
        <dbReference type="SMART" id="SM00418"/>
    </source>
</evidence>
<dbReference type="OrthoDB" id="7945987at2"/>
<sequence length="195" mass="21566">MADRIITEVDELKAVTHPLRVRMLGALRADGPATATELARRFDTDTGTTSYHLRKLARHGFVEEAEQRDGRERRWQASHPTTSWDTAELAKTAEGRAAVSLMRRHQLAALQRGVSAYEVAEADLPPEWVAAAGMSDLRARLSARSLLELEREILELIDAHVAADADDPDARPVLLHFGGFPRIDPPGWSDVADES</sequence>
<dbReference type="EMBL" id="FNQB01000002">
    <property type="protein sequence ID" value="SDZ33649.1"/>
    <property type="molecule type" value="Genomic_DNA"/>
</dbReference>
<dbReference type="RefSeq" id="WP_090796393.1">
    <property type="nucleotide sequence ID" value="NZ_BOND01000020.1"/>
</dbReference>
<dbReference type="InterPro" id="IPR036390">
    <property type="entry name" value="WH_DNA-bd_sf"/>
</dbReference>
<keyword evidence="3" id="KW-1185">Reference proteome</keyword>
<dbReference type="CDD" id="cd00090">
    <property type="entry name" value="HTH_ARSR"/>
    <property type="match status" value="1"/>
</dbReference>
<dbReference type="SMART" id="SM00418">
    <property type="entry name" value="HTH_ARSR"/>
    <property type="match status" value="1"/>
</dbReference>
<dbReference type="Pfam" id="PF12840">
    <property type="entry name" value="HTH_20"/>
    <property type="match status" value="1"/>
</dbReference>
<dbReference type="Proteomes" id="UP000199632">
    <property type="component" value="Unassembled WGS sequence"/>
</dbReference>
<dbReference type="GO" id="GO:0003700">
    <property type="term" value="F:DNA-binding transcription factor activity"/>
    <property type="evidence" value="ECO:0007669"/>
    <property type="project" value="InterPro"/>
</dbReference>
<gene>
    <name evidence="2" type="ORF">SAMN05421684_4632</name>
</gene>
<evidence type="ECO:0000313" key="3">
    <source>
        <dbReference type="Proteomes" id="UP000199632"/>
    </source>
</evidence>
<dbReference type="SUPFAM" id="SSF46785">
    <property type="entry name" value="Winged helix' DNA-binding domain"/>
    <property type="match status" value="1"/>
</dbReference>
<dbReference type="AlphaFoldDB" id="A0A1H3S933"/>
<accession>A0A1H3S933</accession>
<dbReference type="Gene3D" id="1.10.10.10">
    <property type="entry name" value="Winged helix-like DNA-binding domain superfamily/Winged helix DNA-binding domain"/>
    <property type="match status" value="1"/>
</dbReference>
<dbReference type="STRING" id="137265.SAMN05421684_4632"/>
<proteinExistence type="predicted"/>
<evidence type="ECO:0000313" key="2">
    <source>
        <dbReference type="EMBL" id="SDZ33649.1"/>
    </source>
</evidence>
<dbReference type="InterPro" id="IPR036388">
    <property type="entry name" value="WH-like_DNA-bd_sf"/>
</dbReference>
<protein>
    <submittedName>
        <fullName evidence="2">Transcriptional regulator, ArsR family</fullName>
    </submittedName>
</protein>
<organism evidence="2 3">
    <name type="scientific">Asanoa ishikariensis</name>
    <dbReference type="NCBI Taxonomy" id="137265"/>
    <lineage>
        <taxon>Bacteria</taxon>
        <taxon>Bacillati</taxon>
        <taxon>Actinomycetota</taxon>
        <taxon>Actinomycetes</taxon>
        <taxon>Micromonosporales</taxon>
        <taxon>Micromonosporaceae</taxon>
        <taxon>Asanoa</taxon>
    </lineage>
</organism>
<dbReference type="InterPro" id="IPR001845">
    <property type="entry name" value="HTH_ArsR_DNA-bd_dom"/>
</dbReference>
<name>A0A1H3S933_9ACTN</name>
<feature type="domain" description="HTH arsR-type" evidence="1">
    <location>
        <begin position="10"/>
        <end position="95"/>
    </location>
</feature>
<reference evidence="3" key="1">
    <citation type="submission" date="2016-10" db="EMBL/GenBank/DDBJ databases">
        <authorList>
            <person name="Varghese N."/>
            <person name="Submissions S."/>
        </authorList>
    </citation>
    <scope>NUCLEOTIDE SEQUENCE [LARGE SCALE GENOMIC DNA]</scope>
    <source>
        <strain evidence="3">DSM 44718</strain>
    </source>
</reference>